<dbReference type="EMBL" id="CP080507">
    <property type="protein sequence ID" value="QYM78742.1"/>
    <property type="molecule type" value="Genomic_DNA"/>
</dbReference>
<sequence length="228" mass="25687">MSHLAQQALPLRPITGLAPEMSDAAAVRGVIAGSREMFEVIVRRYNAQLYRVGMAYLRDHAAAEDAMQNAYLKAFLHLRHFNAQAAFGTWLTRIMINECLMILRRKKRSMMETIDDSEARPGRQLRAMVAPDALANHELKSLLEDAIKTLPRVHRAVYLMREVQELSTKETAQCLSLSPTNVKVILHRAREGLKSQLMKSAAGVELFDYTAVYCDPMTSRVMSAIRSV</sequence>
<dbReference type="InterPro" id="IPR007627">
    <property type="entry name" value="RNA_pol_sigma70_r2"/>
</dbReference>
<dbReference type="KEGG" id="ole:K0B96_15780"/>
<dbReference type="Pfam" id="PF04542">
    <property type="entry name" value="Sigma70_r2"/>
    <property type="match status" value="1"/>
</dbReference>
<gene>
    <name evidence="8" type="ORF">K0B96_15780</name>
</gene>
<protein>
    <submittedName>
        <fullName evidence="8">Sigma-70 family RNA polymerase sigma factor</fullName>
    </submittedName>
</protein>
<evidence type="ECO:0000313" key="9">
    <source>
        <dbReference type="Proteomes" id="UP000825051"/>
    </source>
</evidence>
<dbReference type="PANTHER" id="PTHR43133:SF8">
    <property type="entry name" value="RNA POLYMERASE SIGMA FACTOR HI_1459-RELATED"/>
    <property type="match status" value="1"/>
</dbReference>
<organism evidence="8 9">
    <name type="scientific">Horticoccus luteus</name>
    <dbReference type="NCBI Taxonomy" id="2862869"/>
    <lineage>
        <taxon>Bacteria</taxon>
        <taxon>Pseudomonadati</taxon>
        <taxon>Verrucomicrobiota</taxon>
        <taxon>Opitutia</taxon>
        <taxon>Opitutales</taxon>
        <taxon>Opitutaceae</taxon>
        <taxon>Horticoccus</taxon>
    </lineage>
</organism>
<dbReference type="NCBIfam" id="TIGR02937">
    <property type="entry name" value="sigma70-ECF"/>
    <property type="match status" value="1"/>
</dbReference>
<dbReference type="AlphaFoldDB" id="A0A8F9XG42"/>
<name>A0A8F9XG42_9BACT</name>
<dbReference type="Gene3D" id="1.10.10.10">
    <property type="entry name" value="Winged helix-like DNA-binding domain superfamily/Winged helix DNA-binding domain"/>
    <property type="match status" value="1"/>
</dbReference>
<evidence type="ECO:0000313" key="8">
    <source>
        <dbReference type="EMBL" id="QYM78742.1"/>
    </source>
</evidence>
<keyword evidence="3" id="KW-0731">Sigma factor</keyword>
<dbReference type="SUPFAM" id="SSF88659">
    <property type="entry name" value="Sigma3 and sigma4 domains of RNA polymerase sigma factors"/>
    <property type="match status" value="1"/>
</dbReference>
<dbReference type="SUPFAM" id="SSF88946">
    <property type="entry name" value="Sigma2 domain of RNA polymerase sigma factors"/>
    <property type="match status" value="1"/>
</dbReference>
<keyword evidence="9" id="KW-1185">Reference proteome</keyword>
<evidence type="ECO:0000256" key="3">
    <source>
        <dbReference type="ARBA" id="ARBA00023082"/>
    </source>
</evidence>
<evidence type="ECO:0000259" key="6">
    <source>
        <dbReference type="Pfam" id="PF04542"/>
    </source>
</evidence>
<keyword evidence="2" id="KW-0805">Transcription regulation</keyword>
<dbReference type="InterPro" id="IPR036388">
    <property type="entry name" value="WH-like_DNA-bd_sf"/>
</dbReference>
<dbReference type="RefSeq" id="WP_220161846.1">
    <property type="nucleotide sequence ID" value="NZ_CP080507.1"/>
</dbReference>
<feature type="domain" description="RNA polymerase sigma-70 region 2" evidence="6">
    <location>
        <begin position="41"/>
        <end position="108"/>
    </location>
</feature>
<evidence type="ECO:0000259" key="7">
    <source>
        <dbReference type="Pfam" id="PF08281"/>
    </source>
</evidence>
<evidence type="ECO:0000256" key="2">
    <source>
        <dbReference type="ARBA" id="ARBA00023015"/>
    </source>
</evidence>
<dbReference type="GO" id="GO:0006352">
    <property type="term" value="P:DNA-templated transcription initiation"/>
    <property type="evidence" value="ECO:0007669"/>
    <property type="project" value="InterPro"/>
</dbReference>
<dbReference type="Pfam" id="PF08281">
    <property type="entry name" value="Sigma70_r4_2"/>
    <property type="match status" value="1"/>
</dbReference>
<dbReference type="InterPro" id="IPR013325">
    <property type="entry name" value="RNA_pol_sigma_r2"/>
</dbReference>
<comment type="similarity">
    <text evidence="1">Belongs to the sigma-70 factor family. ECF subfamily.</text>
</comment>
<accession>A0A8F9XG42</accession>
<dbReference type="InterPro" id="IPR039425">
    <property type="entry name" value="RNA_pol_sigma-70-like"/>
</dbReference>
<evidence type="ECO:0000256" key="4">
    <source>
        <dbReference type="ARBA" id="ARBA00023125"/>
    </source>
</evidence>
<keyword evidence="4" id="KW-0238">DNA-binding</keyword>
<reference evidence="8" key="1">
    <citation type="submission" date="2021-08" db="EMBL/GenBank/DDBJ databases">
        <title>Genome of a novel bacterium of the phylum Verrucomicrobia, Oleiharenicola sp. KSB-15.</title>
        <authorList>
            <person name="Chung J.-H."/>
            <person name="Ahn J.-H."/>
            <person name="Yoon Y."/>
            <person name="Kim D.-Y."/>
            <person name="An S.-H."/>
            <person name="Park I."/>
            <person name="Yeon J."/>
        </authorList>
    </citation>
    <scope>NUCLEOTIDE SEQUENCE</scope>
    <source>
        <strain evidence="8">KSB-15</strain>
    </source>
</reference>
<dbReference type="Proteomes" id="UP000825051">
    <property type="component" value="Chromosome"/>
</dbReference>
<dbReference type="PANTHER" id="PTHR43133">
    <property type="entry name" value="RNA POLYMERASE ECF-TYPE SIGMA FACTO"/>
    <property type="match status" value="1"/>
</dbReference>
<dbReference type="Gene3D" id="1.10.1740.10">
    <property type="match status" value="1"/>
</dbReference>
<dbReference type="InterPro" id="IPR013324">
    <property type="entry name" value="RNA_pol_sigma_r3/r4-like"/>
</dbReference>
<evidence type="ECO:0000256" key="1">
    <source>
        <dbReference type="ARBA" id="ARBA00010641"/>
    </source>
</evidence>
<evidence type="ECO:0000256" key="5">
    <source>
        <dbReference type="ARBA" id="ARBA00023163"/>
    </source>
</evidence>
<proteinExistence type="inferred from homology"/>
<dbReference type="InterPro" id="IPR014284">
    <property type="entry name" value="RNA_pol_sigma-70_dom"/>
</dbReference>
<dbReference type="CDD" id="cd06171">
    <property type="entry name" value="Sigma70_r4"/>
    <property type="match status" value="1"/>
</dbReference>
<dbReference type="GO" id="GO:0016987">
    <property type="term" value="F:sigma factor activity"/>
    <property type="evidence" value="ECO:0007669"/>
    <property type="project" value="UniProtKB-KW"/>
</dbReference>
<feature type="domain" description="RNA polymerase sigma factor 70 region 4 type 2" evidence="7">
    <location>
        <begin position="142"/>
        <end position="191"/>
    </location>
</feature>
<keyword evidence="5" id="KW-0804">Transcription</keyword>
<dbReference type="InterPro" id="IPR013249">
    <property type="entry name" value="RNA_pol_sigma70_r4_t2"/>
</dbReference>
<dbReference type="GO" id="GO:0003677">
    <property type="term" value="F:DNA binding"/>
    <property type="evidence" value="ECO:0007669"/>
    <property type="project" value="UniProtKB-KW"/>
</dbReference>